<gene>
    <name evidence="1" type="ORF">MRB53_026020</name>
</gene>
<keyword evidence="2" id="KW-1185">Reference proteome</keyword>
<reference evidence="1 2" key="1">
    <citation type="journal article" date="2022" name="Hortic Res">
        <title>A haplotype resolved chromosomal level avocado genome allows analysis of novel avocado genes.</title>
        <authorList>
            <person name="Nath O."/>
            <person name="Fletcher S.J."/>
            <person name="Hayward A."/>
            <person name="Shaw L.M."/>
            <person name="Masouleh A.K."/>
            <person name="Furtado A."/>
            <person name="Henry R.J."/>
            <person name="Mitter N."/>
        </authorList>
    </citation>
    <scope>NUCLEOTIDE SEQUENCE [LARGE SCALE GENOMIC DNA]</scope>
    <source>
        <strain evidence="2">cv. Hass</strain>
    </source>
</reference>
<protein>
    <submittedName>
        <fullName evidence="1">Uncharacterized protein</fullName>
    </submittedName>
</protein>
<accession>A0ACC2LI27</accession>
<dbReference type="Proteomes" id="UP001234297">
    <property type="component" value="Chromosome 8"/>
</dbReference>
<evidence type="ECO:0000313" key="2">
    <source>
        <dbReference type="Proteomes" id="UP001234297"/>
    </source>
</evidence>
<evidence type="ECO:0000313" key="1">
    <source>
        <dbReference type="EMBL" id="KAJ8632684.1"/>
    </source>
</evidence>
<sequence length="174" mass="18340">MQEELQQEQTKAAIEVPPSIPLVNSPFVRSSDQAIAHSEAGSVESISPANMEVEEIVRIEMSPSALVIPECIEEAPSLEGSIPVPLVHKKIAGNPSINKEAASTEECPIANDNGETILEPPVQPSEVQDQLPLESTSQLEAEGDPSNTIASELLTVSEPATAMYGAGATTDDLT</sequence>
<organism evidence="1 2">
    <name type="scientific">Persea americana</name>
    <name type="common">Avocado</name>
    <dbReference type="NCBI Taxonomy" id="3435"/>
    <lineage>
        <taxon>Eukaryota</taxon>
        <taxon>Viridiplantae</taxon>
        <taxon>Streptophyta</taxon>
        <taxon>Embryophyta</taxon>
        <taxon>Tracheophyta</taxon>
        <taxon>Spermatophyta</taxon>
        <taxon>Magnoliopsida</taxon>
        <taxon>Magnoliidae</taxon>
        <taxon>Laurales</taxon>
        <taxon>Lauraceae</taxon>
        <taxon>Persea</taxon>
    </lineage>
</organism>
<proteinExistence type="predicted"/>
<dbReference type="EMBL" id="CM056816">
    <property type="protein sequence ID" value="KAJ8632684.1"/>
    <property type="molecule type" value="Genomic_DNA"/>
</dbReference>
<name>A0ACC2LI27_PERAE</name>
<comment type="caution">
    <text evidence="1">The sequence shown here is derived from an EMBL/GenBank/DDBJ whole genome shotgun (WGS) entry which is preliminary data.</text>
</comment>